<evidence type="ECO:0000313" key="1">
    <source>
        <dbReference type="EMBL" id="MBD0779908.1"/>
    </source>
</evidence>
<proteinExistence type="predicted"/>
<comment type="caution">
    <text evidence="1">The sequence shown here is derived from an EMBL/GenBank/DDBJ whole genome shotgun (WGS) entry which is preliminary data.</text>
</comment>
<gene>
    <name evidence="1" type="ORF">HPE56_19085</name>
</gene>
<dbReference type="RefSeq" id="WP_188245339.1">
    <property type="nucleotide sequence ID" value="NZ_JABTCF010000016.1"/>
</dbReference>
<evidence type="ECO:0000313" key="2">
    <source>
        <dbReference type="Proteomes" id="UP001166021"/>
    </source>
</evidence>
<reference evidence="1" key="1">
    <citation type="submission" date="2020-05" db="EMBL/GenBank/DDBJ databases">
        <title>The draft genome sequence of Maribacter sp. ANRC-HE7.</title>
        <authorList>
            <person name="Mu L."/>
        </authorList>
    </citation>
    <scope>NUCLEOTIDE SEQUENCE</scope>
    <source>
        <strain evidence="1">ANRC-HE7</strain>
    </source>
</reference>
<sequence>MKRKLKEELVKMSKDIINSNNLNEISELYETAKSLYEKLAVLKFIEEELNDIEVDVTKNVIAAKFEKMANAVLSANSSVPESNPHEEDIITPGMQTIKDMVSEMPSGEGIDEVLKEFMGKPHVMKDDKELFTPTADSGIQKDTKVKSLNDKLAEKELKIDLNNRLAFVKHLFNDSTEDYNRVLSQLNTIDSEERSIAFIDNMVKPDYNNWKGKEQYEERFKALIARKFS</sequence>
<keyword evidence="2" id="KW-1185">Reference proteome</keyword>
<name>A0ABR7V585_9FLAO</name>
<protein>
    <submittedName>
        <fullName evidence="1">Uncharacterized protein</fullName>
    </submittedName>
</protein>
<dbReference type="EMBL" id="JABTCF010000016">
    <property type="protein sequence ID" value="MBD0779908.1"/>
    <property type="molecule type" value="Genomic_DNA"/>
</dbReference>
<organism evidence="1 2">
    <name type="scientific">Maribacter aquimaris</name>
    <dbReference type="NCBI Taxonomy" id="2737171"/>
    <lineage>
        <taxon>Bacteria</taxon>
        <taxon>Pseudomonadati</taxon>
        <taxon>Bacteroidota</taxon>
        <taxon>Flavobacteriia</taxon>
        <taxon>Flavobacteriales</taxon>
        <taxon>Flavobacteriaceae</taxon>
        <taxon>Maribacter</taxon>
    </lineage>
</organism>
<accession>A0ABR7V585</accession>
<dbReference type="Proteomes" id="UP001166021">
    <property type="component" value="Unassembled WGS sequence"/>
</dbReference>